<dbReference type="PANTHER" id="PTHR45888:SF4">
    <property type="entry name" value="PHD FINGER PROTEIN 10"/>
    <property type="match status" value="1"/>
</dbReference>
<keyword evidence="3" id="KW-0677">Repeat</keyword>
<dbReference type="Proteomes" id="UP000593567">
    <property type="component" value="Unassembled WGS sequence"/>
</dbReference>
<dbReference type="OrthoDB" id="1903104at2759"/>
<accession>A0A7J7KLI2</accession>
<keyword evidence="7" id="KW-0804">Transcription</keyword>
<keyword evidence="6" id="KW-0805">Transcription regulation</keyword>
<evidence type="ECO:0000256" key="8">
    <source>
        <dbReference type="ARBA" id="ARBA00023242"/>
    </source>
</evidence>
<evidence type="ECO:0000256" key="2">
    <source>
        <dbReference type="ARBA" id="ARBA00022723"/>
    </source>
</evidence>
<dbReference type="InterPro" id="IPR001965">
    <property type="entry name" value="Znf_PHD"/>
</dbReference>
<keyword evidence="14" id="KW-1185">Reference proteome</keyword>
<dbReference type="InterPro" id="IPR013083">
    <property type="entry name" value="Znf_RING/FYVE/PHD"/>
</dbReference>
<dbReference type="AlphaFoldDB" id="A0A7J7KLI2"/>
<dbReference type="InterPro" id="IPR011011">
    <property type="entry name" value="Znf_FYVE_PHD"/>
</dbReference>
<evidence type="ECO:0000256" key="7">
    <source>
        <dbReference type="ARBA" id="ARBA00023163"/>
    </source>
</evidence>
<keyword evidence="5" id="KW-0862">Zinc</keyword>
<evidence type="ECO:0000256" key="1">
    <source>
        <dbReference type="ARBA" id="ARBA00004123"/>
    </source>
</evidence>
<evidence type="ECO:0000256" key="11">
    <source>
        <dbReference type="SAM" id="MobiDB-lite"/>
    </source>
</evidence>
<evidence type="ECO:0000256" key="5">
    <source>
        <dbReference type="ARBA" id="ARBA00022833"/>
    </source>
</evidence>
<dbReference type="Gene3D" id="3.30.40.10">
    <property type="entry name" value="Zinc/RING finger domain, C3HC4 (zinc finger)"/>
    <property type="match status" value="1"/>
</dbReference>
<proteinExistence type="predicted"/>
<evidence type="ECO:0000256" key="3">
    <source>
        <dbReference type="ARBA" id="ARBA00022737"/>
    </source>
</evidence>
<feature type="compositionally biased region" description="Low complexity" evidence="11">
    <location>
        <begin position="34"/>
        <end position="46"/>
    </location>
</feature>
<evidence type="ECO:0000256" key="6">
    <source>
        <dbReference type="ARBA" id="ARBA00023015"/>
    </source>
</evidence>
<dbReference type="SUPFAM" id="SSF57903">
    <property type="entry name" value="FYVE/PHD zinc finger"/>
    <property type="match status" value="2"/>
</dbReference>
<feature type="compositionally biased region" description="Basic and acidic residues" evidence="11">
    <location>
        <begin position="1"/>
        <end position="11"/>
    </location>
</feature>
<keyword evidence="4 9" id="KW-0863">Zinc-finger</keyword>
<dbReference type="GO" id="GO:0005634">
    <property type="term" value="C:nucleus"/>
    <property type="evidence" value="ECO:0007669"/>
    <property type="project" value="UniProtKB-SubCell"/>
</dbReference>
<dbReference type="Pfam" id="PF00628">
    <property type="entry name" value="PHD"/>
    <property type="match status" value="1"/>
</dbReference>
<evidence type="ECO:0000313" key="14">
    <source>
        <dbReference type="Proteomes" id="UP000593567"/>
    </source>
</evidence>
<evidence type="ECO:0000313" key="13">
    <source>
        <dbReference type="EMBL" id="KAF6039101.1"/>
    </source>
</evidence>
<dbReference type="SMART" id="SM00249">
    <property type="entry name" value="PHD"/>
    <property type="match status" value="2"/>
</dbReference>
<evidence type="ECO:0000256" key="10">
    <source>
        <dbReference type="SAM" id="Coils"/>
    </source>
</evidence>
<protein>
    <submittedName>
        <fullName evidence="13">PHF10</fullName>
    </submittedName>
</protein>
<gene>
    <name evidence="13" type="ORF">EB796_002592</name>
</gene>
<dbReference type="PROSITE" id="PS50016">
    <property type="entry name" value="ZF_PHD_2"/>
    <property type="match status" value="1"/>
</dbReference>
<feature type="compositionally biased region" description="Polar residues" evidence="11">
    <location>
        <begin position="164"/>
        <end position="182"/>
    </location>
</feature>
<dbReference type="EMBL" id="VXIV02000304">
    <property type="protein sequence ID" value="KAF6039101.1"/>
    <property type="molecule type" value="Genomic_DNA"/>
</dbReference>
<feature type="region of interest" description="Disordered" evidence="11">
    <location>
        <begin position="1"/>
        <end position="93"/>
    </location>
</feature>
<comment type="subcellular location">
    <subcellularLocation>
        <location evidence="1">Nucleus</location>
    </subcellularLocation>
</comment>
<dbReference type="CDD" id="cd15529">
    <property type="entry name" value="PHD2_PHF10"/>
    <property type="match status" value="1"/>
</dbReference>
<dbReference type="CDD" id="cd21085">
    <property type="entry name" value="WH_NTD_PHF10"/>
    <property type="match status" value="1"/>
</dbReference>
<dbReference type="PANTHER" id="PTHR45888">
    <property type="entry name" value="HL01030P-RELATED"/>
    <property type="match status" value="1"/>
</dbReference>
<keyword evidence="8" id="KW-0539">Nucleus</keyword>
<evidence type="ECO:0000259" key="12">
    <source>
        <dbReference type="PROSITE" id="PS50016"/>
    </source>
</evidence>
<sequence>MCDSEPRRDEQLSSPSTVANKCSIIENPDVTEASLPSSDPQSPQLDTHGSGLEAAPAEPVMASTSTPPASVPCVNPSTEVSHIEPTIPNTLDESIQKVDDSIAEINKNEASEGLQENVAEVASPSEVERSVPVDTESAMVSNDSQIPPESMDTSVDLAAAGEDSCQSGAGSESASPQKKTRVTNSRLIVSGLPQGVGADTLFEYRWPLDDEHSDYWMLQEQVSTFLNVKSFRRKHPDLERRQIEMEERNYLLSVGVVTEMQCDLGLTALRSEDISDLMIQEYSDKYDEYAKVLRKREEERLAKKHQDLQDLQNSVPSQPVVSKVDMKKLTEKAVKAAASYNAFLMKEKREERRHYFDIQTGIIQSPKSLSGVLPPELTRPSPYPVAVLRGQFAQYYKRYTPDELNYLPLKTVLYDPPIRIHNPYMPLPPEEEAAPTPLPQVDNSLLPTTVELLAADPLPPKKQMTRLVDAICILCGREENRSGAAEKCIKCNQCRRETHPSCSELTPEMLARVVTYSWTCMECKVCVRCSDPGNEDKMIVCDKCDRGYHTFCVGLKAIPEESIWACPECAGSS</sequence>
<evidence type="ECO:0000256" key="4">
    <source>
        <dbReference type="ARBA" id="ARBA00022771"/>
    </source>
</evidence>
<organism evidence="13 14">
    <name type="scientific">Bugula neritina</name>
    <name type="common">Brown bryozoan</name>
    <name type="synonym">Sertularia neritina</name>
    <dbReference type="NCBI Taxonomy" id="10212"/>
    <lineage>
        <taxon>Eukaryota</taxon>
        <taxon>Metazoa</taxon>
        <taxon>Spiralia</taxon>
        <taxon>Lophotrochozoa</taxon>
        <taxon>Bryozoa</taxon>
        <taxon>Gymnolaemata</taxon>
        <taxon>Cheilostomatida</taxon>
        <taxon>Flustrina</taxon>
        <taxon>Buguloidea</taxon>
        <taxon>Bugulidae</taxon>
        <taxon>Bugula</taxon>
    </lineage>
</organism>
<comment type="caution">
    <text evidence="13">The sequence shown here is derived from an EMBL/GenBank/DDBJ whole genome shotgun (WGS) entry which is preliminary data.</text>
</comment>
<evidence type="ECO:0000256" key="9">
    <source>
        <dbReference type="PROSITE-ProRule" id="PRU00146"/>
    </source>
</evidence>
<feature type="region of interest" description="Disordered" evidence="11">
    <location>
        <begin position="122"/>
        <end position="182"/>
    </location>
</feature>
<reference evidence="13" key="1">
    <citation type="submission" date="2020-06" db="EMBL/GenBank/DDBJ databases">
        <title>Draft genome of Bugula neritina, a colonial animal packing powerful symbionts and potential medicines.</title>
        <authorList>
            <person name="Rayko M."/>
        </authorList>
    </citation>
    <scope>NUCLEOTIDE SEQUENCE [LARGE SCALE GENOMIC DNA]</scope>
    <source>
        <strain evidence="13">Kwan_BN1</strain>
    </source>
</reference>
<keyword evidence="10" id="KW-0175">Coiled coil</keyword>
<feature type="coiled-coil region" evidence="10">
    <location>
        <begin position="279"/>
        <end position="314"/>
    </location>
</feature>
<keyword evidence="2" id="KW-0479">Metal-binding</keyword>
<name>A0A7J7KLI2_BUGNE</name>
<feature type="domain" description="PHD-type" evidence="12">
    <location>
        <begin position="520"/>
        <end position="572"/>
    </location>
</feature>
<feature type="compositionally biased region" description="Polar residues" evidence="11">
    <location>
        <begin position="138"/>
        <end position="153"/>
    </location>
</feature>
<dbReference type="InterPro" id="IPR019787">
    <property type="entry name" value="Znf_PHD-finger"/>
</dbReference>
<dbReference type="GO" id="GO:0008270">
    <property type="term" value="F:zinc ion binding"/>
    <property type="evidence" value="ECO:0007669"/>
    <property type="project" value="UniProtKB-KW"/>
</dbReference>